<dbReference type="STRING" id="1173020.Cha6605_1627"/>
<dbReference type="InterPro" id="IPR050534">
    <property type="entry name" value="Coronavir_polyprotein_1ab"/>
</dbReference>
<dbReference type="Gene3D" id="1.10.150.20">
    <property type="entry name" value="5' to 3' exonuclease, C-terminal subdomain"/>
    <property type="match status" value="1"/>
</dbReference>
<keyword evidence="1 3" id="KW-0547">Nucleotide-binding</keyword>
<evidence type="ECO:0000259" key="7">
    <source>
        <dbReference type="Pfam" id="PF23139"/>
    </source>
</evidence>
<comment type="catalytic activity">
    <reaction evidence="3">
        <text>ATP + H2O = ADP + phosphate + H(+)</text>
        <dbReference type="Rhea" id="RHEA:13065"/>
        <dbReference type="ChEBI" id="CHEBI:15377"/>
        <dbReference type="ChEBI" id="CHEBI:15378"/>
        <dbReference type="ChEBI" id="CHEBI:30616"/>
        <dbReference type="ChEBI" id="CHEBI:43474"/>
        <dbReference type="ChEBI" id="CHEBI:456216"/>
        <dbReference type="EC" id="5.6.2.3"/>
    </reaction>
</comment>
<dbReference type="Pfam" id="PF13245">
    <property type="entry name" value="AAA_19"/>
    <property type="match status" value="1"/>
</dbReference>
<dbReference type="eggNOG" id="COG0272">
    <property type="taxonomic scope" value="Bacteria"/>
</dbReference>
<gene>
    <name evidence="3" type="primary">recD2</name>
    <name evidence="8" type="ORF">Cha6605_1627</name>
</gene>
<dbReference type="OrthoDB" id="9803432at2"/>
<dbReference type="GO" id="GO:0016887">
    <property type="term" value="F:ATP hydrolysis activity"/>
    <property type="evidence" value="ECO:0007669"/>
    <property type="project" value="RHEA"/>
</dbReference>
<keyword evidence="3" id="KW-0238">DNA-binding</keyword>
<dbReference type="InterPro" id="IPR027785">
    <property type="entry name" value="UvrD-like_helicase_C"/>
</dbReference>
<dbReference type="HOGENOM" id="CLU_007524_0_3_3"/>
<keyword evidence="9" id="KW-1185">Reference proteome</keyword>
<dbReference type="PATRIC" id="fig|1173020.3.peg.1869"/>
<dbReference type="AlphaFoldDB" id="K9UCH0"/>
<dbReference type="GO" id="GO:0006310">
    <property type="term" value="P:DNA recombination"/>
    <property type="evidence" value="ECO:0007669"/>
    <property type="project" value="InterPro"/>
</dbReference>
<proteinExistence type="inferred from homology"/>
<dbReference type="EMBL" id="CP003600">
    <property type="protein sequence ID" value="AFY92777.1"/>
    <property type="molecule type" value="Genomic_DNA"/>
</dbReference>
<dbReference type="Pfam" id="PF13538">
    <property type="entry name" value="UvrD_C_2"/>
    <property type="match status" value="1"/>
</dbReference>
<dbReference type="GO" id="GO:0043139">
    <property type="term" value="F:5'-3' DNA helicase activity"/>
    <property type="evidence" value="ECO:0007669"/>
    <property type="project" value="UniProtKB-UniRule"/>
</dbReference>
<dbReference type="KEGG" id="cmp:Cha6605_1627"/>
<dbReference type="InterPro" id="IPR029493">
    <property type="entry name" value="RecD2-like_HHH"/>
</dbReference>
<keyword evidence="3 8" id="KW-0347">Helicase</keyword>
<dbReference type="Gene3D" id="2.30.30.940">
    <property type="match status" value="1"/>
</dbReference>
<dbReference type="CDD" id="cd17933">
    <property type="entry name" value="DEXSc_RecD-like"/>
    <property type="match status" value="1"/>
</dbReference>
<evidence type="ECO:0000313" key="8">
    <source>
        <dbReference type="EMBL" id="AFY92777.1"/>
    </source>
</evidence>
<evidence type="ECO:0000256" key="2">
    <source>
        <dbReference type="ARBA" id="ARBA00022840"/>
    </source>
</evidence>
<dbReference type="HAMAP" id="MF_01488">
    <property type="entry name" value="RecD2"/>
    <property type="match status" value="1"/>
</dbReference>
<dbReference type="Gene3D" id="3.40.50.300">
    <property type="entry name" value="P-loop containing nucleotide triphosphate hydrolases"/>
    <property type="match status" value="2"/>
</dbReference>
<comment type="similarity">
    <text evidence="3">Belongs to the RecD family. RecD2 subfamily.</text>
</comment>
<dbReference type="Pfam" id="PF18335">
    <property type="entry name" value="SH3_13"/>
    <property type="match status" value="1"/>
</dbReference>
<dbReference type="Pfam" id="PF23139">
    <property type="entry name" value="OB_YrrC"/>
    <property type="match status" value="1"/>
</dbReference>
<dbReference type="SUPFAM" id="SSF47781">
    <property type="entry name" value="RuvA domain 2-like"/>
    <property type="match status" value="1"/>
</dbReference>
<dbReference type="SUPFAM" id="SSF52540">
    <property type="entry name" value="P-loop containing nucleoside triphosphate hydrolases"/>
    <property type="match status" value="2"/>
</dbReference>
<feature type="domain" description="ATP-dependent RecD2 DNA helicase OB-fold" evidence="7">
    <location>
        <begin position="19"/>
        <end position="91"/>
    </location>
</feature>
<feature type="domain" description="ATP-dependent RecD2 DNA helicase-like helix-hairpin-helix" evidence="5">
    <location>
        <begin position="156"/>
        <end position="246"/>
    </location>
</feature>
<organism evidence="8 9">
    <name type="scientific">Chamaesiphon minutus (strain ATCC 27169 / PCC 6605)</name>
    <dbReference type="NCBI Taxonomy" id="1173020"/>
    <lineage>
        <taxon>Bacteria</taxon>
        <taxon>Bacillati</taxon>
        <taxon>Cyanobacteriota</taxon>
        <taxon>Cyanophyceae</taxon>
        <taxon>Gomontiellales</taxon>
        <taxon>Chamaesiphonaceae</taxon>
        <taxon>Chamaesiphon</taxon>
    </lineage>
</organism>
<feature type="domain" description="UvrD-like helicase C-terminal" evidence="4">
    <location>
        <begin position="666"/>
        <end position="713"/>
    </location>
</feature>
<dbReference type="GO" id="GO:0009338">
    <property type="term" value="C:exodeoxyribonuclease V complex"/>
    <property type="evidence" value="ECO:0007669"/>
    <property type="project" value="TreeGrafter"/>
</dbReference>
<feature type="binding site" evidence="3">
    <location>
        <begin position="366"/>
        <end position="370"/>
    </location>
    <ligand>
        <name>ATP</name>
        <dbReference type="ChEBI" id="CHEBI:30616"/>
    </ligand>
</feature>
<evidence type="ECO:0000313" key="9">
    <source>
        <dbReference type="Proteomes" id="UP000010366"/>
    </source>
</evidence>
<dbReference type="Pfam" id="PF14520">
    <property type="entry name" value="HHH_5"/>
    <property type="match status" value="1"/>
</dbReference>
<dbReference type="RefSeq" id="WP_015158953.1">
    <property type="nucleotide sequence ID" value="NC_019697.1"/>
</dbReference>
<dbReference type="NCBIfam" id="TIGR01448">
    <property type="entry name" value="recD_rel"/>
    <property type="match status" value="1"/>
</dbReference>
<dbReference type="EC" id="5.6.2.3" evidence="3"/>
<evidence type="ECO:0000259" key="4">
    <source>
        <dbReference type="Pfam" id="PF13538"/>
    </source>
</evidence>
<keyword evidence="3" id="KW-0378">Hydrolase</keyword>
<dbReference type="Gene3D" id="1.10.10.2220">
    <property type="match status" value="1"/>
</dbReference>
<protein>
    <recommendedName>
        <fullName evidence="3">ATP-dependent RecD2 DNA helicase</fullName>
        <ecNumber evidence="3">5.6.2.3</ecNumber>
    </recommendedName>
    <alternativeName>
        <fullName evidence="3">DNA 5'-3' helicase subunit RecD2</fullName>
    </alternativeName>
</protein>
<dbReference type="Proteomes" id="UP000010366">
    <property type="component" value="Chromosome"/>
</dbReference>
<dbReference type="GO" id="GO:0017116">
    <property type="term" value="F:single-stranded DNA helicase activity"/>
    <property type="evidence" value="ECO:0007669"/>
    <property type="project" value="TreeGrafter"/>
</dbReference>
<evidence type="ECO:0000256" key="3">
    <source>
        <dbReference type="HAMAP-Rule" id="MF_01488"/>
    </source>
</evidence>
<comment type="function">
    <text evidence="3">DNA-dependent ATPase and ATP-dependent 5'-3' DNA helicase. Has no activity on blunt DNA or DNA with 3'-overhangs, requires at least 10 bases of 5'-ssDNA for helicase activity.</text>
</comment>
<dbReference type="InterPro" id="IPR010994">
    <property type="entry name" value="RuvA_2-like"/>
</dbReference>
<evidence type="ECO:0000259" key="5">
    <source>
        <dbReference type="Pfam" id="PF14490"/>
    </source>
</evidence>
<dbReference type="InterPro" id="IPR006345">
    <property type="entry name" value="RecD2"/>
</dbReference>
<dbReference type="Pfam" id="PF14490">
    <property type="entry name" value="HHH_RecD2"/>
    <property type="match status" value="1"/>
</dbReference>
<accession>K9UCH0</accession>
<sequence length="750" mass="82916">MSTYQTNTSGDSSVTPQVSLTGVVERITFHSEESGYTVARLQSPRVRELTTIVGNFANIQAGQTLQLQGTWKEHLQYGQQFQVIKYSETKPATLTGIEKYLGSGLIKGVGPVTAKRIVAHFALDTLEIIEQDSDRLIEVPGIGKKRVKMIQRAWVEQKAIKEVMLFLQTHGVSTTYAVKIFKQYGEKSIAIVTNNPYQLSEDIFGIGFLTADLIARNLGVDPASTFRYRAGIKHVLGEAAEDGHCFLPQPELLTAATTKLTTQEHTSTADAVLEVLRTMGVEQELILETVEDVPLYFQPSFFYTEQNLAISILKLLERPQTVDLPRVRNWIERFTQSHKITLSPEQQQAVEMAATQRVMILTGGPGCGKTFCTRTIVALWKAMGKKIALAAPTGRAAQRLSEMAGIEAKTIHRLLEFDPATRGFKRGVDEPLPHDAIVVDEASMLDLFLAHSLIKAVRTDAHLLIVGDIDQLPSVGPGSVLGDLIKSSRIPVVRLTQVFRQAQSSGIIRAAHQINRGQYPTLETISDAPVSDCLWHSGGFEPEHGVQAICELIRDFVPSLGFDPVTDVQVLCPMTRGIVGTRNLNQVLQQLLNPPALEKPQINRGGDMLRVGDRVIQLKNDYEREVFNGDLGVVGSIDSTEHEVMIQFDNREVIYDYADLNELGLAWSISIHKSQGSEYPVVILPLYMQHYLLLSRNLVYTGLTRAKKLAIVVGSNKAIGLAVRQNQVGKRYTRLPARLGGNTSSTIHQS</sequence>
<feature type="domain" description="ATP-dependent RecD2 DNA helicase SH3" evidence="6">
    <location>
        <begin position="584"/>
        <end position="648"/>
    </location>
</feature>
<dbReference type="GO" id="GO:0003677">
    <property type="term" value="F:DNA binding"/>
    <property type="evidence" value="ECO:0007669"/>
    <property type="project" value="UniProtKB-UniRule"/>
</dbReference>
<evidence type="ECO:0000256" key="1">
    <source>
        <dbReference type="ARBA" id="ARBA00022741"/>
    </source>
</evidence>
<dbReference type="GO" id="GO:0005524">
    <property type="term" value="F:ATP binding"/>
    <property type="evidence" value="ECO:0007669"/>
    <property type="project" value="UniProtKB-UniRule"/>
</dbReference>
<dbReference type="InterPro" id="IPR027417">
    <property type="entry name" value="P-loop_NTPase"/>
</dbReference>
<keyword evidence="3" id="KW-0413">Isomerase</keyword>
<name>K9UCH0_CHAP6</name>
<dbReference type="eggNOG" id="COG0507">
    <property type="taxonomic scope" value="Bacteria"/>
</dbReference>
<dbReference type="PANTHER" id="PTHR43788">
    <property type="entry name" value="DNA2/NAM7 HELICASE FAMILY MEMBER"/>
    <property type="match status" value="1"/>
</dbReference>
<evidence type="ECO:0000259" key="6">
    <source>
        <dbReference type="Pfam" id="PF18335"/>
    </source>
</evidence>
<reference evidence="8 9" key="1">
    <citation type="submission" date="2012-05" db="EMBL/GenBank/DDBJ databases">
        <title>Finished chromosome of genome of Chamaesiphon sp. PCC 6605.</title>
        <authorList>
            <consortium name="US DOE Joint Genome Institute"/>
            <person name="Gugger M."/>
            <person name="Coursin T."/>
            <person name="Rippka R."/>
            <person name="Tandeau De Marsac N."/>
            <person name="Huntemann M."/>
            <person name="Wei C.-L."/>
            <person name="Han J."/>
            <person name="Detter J.C."/>
            <person name="Han C."/>
            <person name="Tapia R."/>
            <person name="Chen A."/>
            <person name="Kyrpides N."/>
            <person name="Mavromatis K."/>
            <person name="Markowitz V."/>
            <person name="Szeto E."/>
            <person name="Ivanova N."/>
            <person name="Pagani I."/>
            <person name="Pati A."/>
            <person name="Goodwin L."/>
            <person name="Nordberg H.P."/>
            <person name="Cantor M.N."/>
            <person name="Hua S.X."/>
            <person name="Woyke T."/>
            <person name="Kerfeld C.A."/>
        </authorList>
    </citation>
    <scope>NUCLEOTIDE SEQUENCE [LARGE SCALE GENOMIC DNA]</scope>
    <source>
        <strain evidence="9">ATCC 27169 / PCC 6605</strain>
    </source>
</reference>
<dbReference type="InterPro" id="IPR041451">
    <property type="entry name" value="RecD2_SH13"/>
</dbReference>
<keyword evidence="2 3" id="KW-0067">ATP-binding</keyword>
<dbReference type="PANTHER" id="PTHR43788:SF6">
    <property type="entry name" value="DNA HELICASE B"/>
    <property type="match status" value="1"/>
</dbReference>
<dbReference type="CDD" id="cd18809">
    <property type="entry name" value="SF1_C_RecD"/>
    <property type="match status" value="1"/>
</dbReference>
<dbReference type="InterPro" id="IPR055446">
    <property type="entry name" value="RecD2_N_OB"/>
</dbReference>